<dbReference type="STRING" id="1715691.TA5113_00196"/>
<keyword evidence="1 2" id="KW-0597">Phosphoprotein</keyword>
<evidence type="ECO:0000313" key="7">
    <source>
        <dbReference type="Proteomes" id="UP000051184"/>
    </source>
</evidence>
<dbReference type="EMBL" id="CYUE01000003">
    <property type="protein sequence ID" value="CUK24809.1"/>
    <property type="molecule type" value="Genomic_DNA"/>
</dbReference>
<dbReference type="Proteomes" id="UP000051184">
    <property type="component" value="Unassembled WGS sequence"/>
</dbReference>
<feature type="coiled-coil region" evidence="3">
    <location>
        <begin position="233"/>
        <end position="260"/>
    </location>
</feature>
<dbReference type="PROSITE" id="PS50931">
    <property type="entry name" value="HTH_LYSR"/>
    <property type="match status" value="1"/>
</dbReference>
<dbReference type="InterPro" id="IPR050595">
    <property type="entry name" value="Bact_response_regulator"/>
</dbReference>
<evidence type="ECO:0000259" key="4">
    <source>
        <dbReference type="PROSITE" id="PS50110"/>
    </source>
</evidence>
<dbReference type="GO" id="GO:0003700">
    <property type="term" value="F:DNA-binding transcription factor activity"/>
    <property type="evidence" value="ECO:0007669"/>
    <property type="project" value="InterPro"/>
</dbReference>
<organism evidence="6 7">
    <name type="scientific">Cognatishimia activa</name>
    <dbReference type="NCBI Taxonomy" id="1715691"/>
    <lineage>
        <taxon>Bacteria</taxon>
        <taxon>Pseudomonadati</taxon>
        <taxon>Pseudomonadota</taxon>
        <taxon>Alphaproteobacteria</taxon>
        <taxon>Rhodobacterales</taxon>
        <taxon>Paracoccaceae</taxon>
        <taxon>Cognatishimia</taxon>
    </lineage>
</organism>
<dbReference type="InterPro" id="IPR000847">
    <property type="entry name" value="LysR_HTH_N"/>
</dbReference>
<dbReference type="Pfam" id="PF00126">
    <property type="entry name" value="HTH_1"/>
    <property type="match status" value="1"/>
</dbReference>
<reference evidence="7" key="1">
    <citation type="submission" date="2015-09" db="EMBL/GenBank/DDBJ databases">
        <authorList>
            <person name="Rodrigo-Torres Lidia"/>
            <person name="Arahal R.David."/>
        </authorList>
    </citation>
    <scope>NUCLEOTIDE SEQUENCE [LARGE SCALE GENOMIC DNA]</scope>
    <source>
        <strain evidence="7">CECT 5114</strain>
    </source>
</reference>
<evidence type="ECO:0000256" key="2">
    <source>
        <dbReference type="PROSITE-ProRule" id="PRU00169"/>
    </source>
</evidence>
<name>A0A0P1IMD6_9RHOB</name>
<dbReference type="SUPFAM" id="SSF52172">
    <property type="entry name" value="CheY-like"/>
    <property type="match status" value="1"/>
</dbReference>
<dbReference type="InterPro" id="IPR001789">
    <property type="entry name" value="Sig_transdc_resp-reg_receiver"/>
</dbReference>
<keyword evidence="3" id="KW-0175">Coiled coil</keyword>
<feature type="domain" description="Response regulatory" evidence="4">
    <location>
        <begin position="105"/>
        <end position="220"/>
    </location>
</feature>
<evidence type="ECO:0000313" key="6">
    <source>
        <dbReference type="EMBL" id="CUK24809.1"/>
    </source>
</evidence>
<dbReference type="PROSITE" id="PS50110">
    <property type="entry name" value="RESPONSE_REGULATORY"/>
    <property type="match status" value="1"/>
</dbReference>
<proteinExistence type="predicted"/>
<dbReference type="GO" id="GO:0000160">
    <property type="term" value="P:phosphorelay signal transduction system"/>
    <property type="evidence" value="ECO:0007669"/>
    <property type="project" value="InterPro"/>
</dbReference>
<evidence type="ECO:0000256" key="1">
    <source>
        <dbReference type="ARBA" id="ARBA00022553"/>
    </source>
</evidence>
<feature type="domain" description="HTH lysR-type" evidence="5">
    <location>
        <begin position="1"/>
        <end position="56"/>
    </location>
</feature>
<protein>
    <submittedName>
        <fullName evidence="6">Stalked cell differentiation-controlling protein</fullName>
    </submittedName>
</protein>
<feature type="modified residue" description="4-aspartylphosphate" evidence="2">
    <location>
        <position position="153"/>
    </location>
</feature>
<evidence type="ECO:0000259" key="5">
    <source>
        <dbReference type="PROSITE" id="PS50931"/>
    </source>
</evidence>
<dbReference type="SUPFAM" id="SSF46785">
    <property type="entry name" value="Winged helix' DNA-binding domain"/>
    <property type="match status" value="1"/>
</dbReference>
<dbReference type="PRINTS" id="PR00039">
    <property type="entry name" value="HTHLYSR"/>
</dbReference>
<dbReference type="PANTHER" id="PTHR44591:SF3">
    <property type="entry name" value="RESPONSE REGULATORY DOMAIN-CONTAINING PROTEIN"/>
    <property type="match status" value="1"/>
</dbReference>
<dbReference type="InterPro" id="IPR036388">
    <property type="entry name" value="WH-like_DNA-bd_sf"/>
</dbReference>
<evidence type="ECO:0000256" key="3">
    <source>
        <dbReference type="SAM" id="Coils"/>
    </source>
</evidence>
<dbReference type="PANTHER" id="PTHR44591">
    <property type="entry name" value="STRESS RESPONSE REGULATOR PROTEIN 1"/>
    <property type="match status" value="1"/>
</dbReference>
<sequence length="260" mass="28737">MTSIIAFEAAARHGSFKDAAKELNVSRVAVSRQVRNLEEYLGILLFERDANSAVLMELGRSFYQVISANLWAIAEKSSEIAGTVPPEVEDQPLAEAADFDAERARVLLVDDREENLDHISGLLGSRYDILTAGNGADALQIIHSEPLDLVLLDVCMPDLDGFEICRRIKAVGATETLPVMFLTALDSPADETKGLECGASDFISRPIVPGVLRARIKTQLDLRQTQKTLEKVLKRRGDRLQRLEDMLDKMEAQIQAFRSG</sequence>
<gene>
    <name evidence="6" type="primary">pleD_1</name>
    <name evidence="6" type="ORF">TA5114_00595</name>
</gene>
<keyword evidence="7" id="KW-1185">Reference proteome</keyword>
<dbReference type="InterPro" id="IPR036390">
    <property type="entry name" value="WH_DNA-bd_sf"/>
</dbReference>
<accession>A0A0P1IMD6</accession>
<dbReference type="Gene3D" id="3.40.50.2300">
    <property type="match status" value="1"/>
</dbReference>
<dbReference type="Gene3D" id="1.10.10.10">
    <property type="entry name" value="Winged helix-like DNA-binding domain superfamily/Winged helix DNA-binding domain"/>
    <property type="match status" value="1"/>
</dbReference>
<dbReference type="Pfam" id="PF00072">
    <property type="entry name" value="Response_reg"/>
    <property type="match status" value="1"/>
</dbReference>
<dbReference type="SMART" id="SM00448">
    <property type="entry name" value="REC"/>
    <property type="match status" value="1"/>
</dbReference>
<dbReference type="AlphaFoldDB" id="A0A0P1IMD6"/>
<dbReference type="InterPro" id="IPR011006">
    <property type="entry name" value="CheY-like_superfamily"/>
</dbReference>